<dbReference type="Proteomes" id="UP001172457">
    <property type="component" value="Chromosome 1"/>
</dbReference>
<gene>
    <name evidence="2" type="ORF">OSB04_002448</name>
</gene>
<dbReference type="Pfam" id="PF07727">
    <property type="entry name" value="RVT_2"/>
    <property type="match status" value="1"/>
</dbReference>
<keyword evidence="3" id="KW-1185">Reference proteome</keyword>
<reference evidence="2" key="1">
    <citation type="submission" date="2023-03" db="EMBL/GenBank/DDBJ databases">
        <title>Chromosome-scale reference genome and RAD-based genetic map of yellow starthistle (Centaurea solstitialis) reveal putative structural variation and QTLs associated with invader traits.</title>
        <authorList>
            <person name="Reatini B."/>
            <person name="Cang F.A."/>
            <person name="Jiang Q."/>
            <person name="Mckibben M.T.W."/>
            <person name="Barker M.S."/>
            <person name="Rieseberg L.H."/>
            <person name="Dlugosch K.M."/>
        </authorList>
    </citation>
    <scope>NUCLEOTIDE SEQUENCE</scope>
    <source>
        <strain evidence="2">CAN-66</strain>
        <tissue evidence="2">Leaf</tissue>
    </source>
</reference>
<organism evidence="2 3">
    <name type="scientific">Centaurea solstitialis</name>
    <name type="common">yellow star-thistle</name>
    <dbReference type="NCBI Taxonomy" id="347529"/>
    <lineage>
        <taxon>Eukaryota</taxon>
        <taxon>Viridiplantae</taxon>
        <taxon>Streptophyta</taxon>
        <taxon>Embryophyta</taxon>
        <taxon>Tracheophyta</taxon>
        <taxon>Spermatophyta</taxon>
        <taxon>Magnoliopsida</taxon>
        <taxon>eudicotyledons</taxon>
        <taxon>Gunneridae</taxon>
        <taxon>Pentapetalae</taxon>
        <taxon>asterids</taxon>
        <taxon>campanulids</taxon>
        <taxon>Asterales</taxon>
        <taxon>Asteraceae</taxon>
        <taxon>Carduoideae</taxon>
        <taxon>Cardueae</taxon>
        <taxon>Centaureinae</taxon>
        <taxon>Centaurea</taxon>
    </lineage>
</organism>
<protein>
    <recommendedName>
        <fullName evidence="1">Reverse transcriptase Ty1/copia-type domain-containing protein</fullName>
    </recommendedName>
</protein>
<dbReference type="AlphaFoldDB" id="A0AA38WMT4"/>
<accession>A0AA38WMT4</accession>
<name>A0AA38WMT4_9ASTR</name>
<feature type="domain" description="Reverse transcriptase Ty1/copia-type" evidence="1">
    <location>
        <begin position="140"/>
        <end position="202"/>
    </location>
</feature>
<evidence type="ECO:0000259" key="1">
    <source>
        <dbReference type="Pfam" id="PF07727"/>
    </source>
</evidence>
<dbReference type="InterPro" id="IPR013103">
    <property type="entry name" value="RVT_2"/>
</dbReference>
<dbReference type="EMBL" id="JARYMX010000001">
    <property type="protein sequence ID" value="KAJ9566482.1"/>
    <property type="molecule type" value="Genomic_DNA"/>
</dbReference>
<comment type="caution">
    <text evidence="2">The sequence shown here is derived from an EMBL/GenBank/DDBJ whole genome shotgun (WGS) entry which is preliminary data.</text>
</comment>
<evidence type="ECO:0000313" key="2">
    <source>
        <dbReference type="EMBL" id="KAJ9566482.1"/>
    </source>
</evidence>
<sequence length="218" mass="25601">MVDEKTILEQIHELQVITNKLKAFSIVLEVSKPAIDKVSLSWKDFAKRMMHKSEDYSLDYMFKHIRIEVAQCLEWRRAVDIEIEAIERNATCKKIEVKWLFKTKFNEKGEVDKLKARLVAKGYSQEHGIDYIEVLALVARIETFKASMMEAFEMTDLGMMKFFLGIEIFQDPEGIFVCQKVYVLEILNRFGVEECNPVNNPMPPGQKVEQRRKWCKNR</sequence>
<proteinExistence type="predicted"/>
<evidence type="ECO:0000313" key="3">
    <source>
        <dbReference type="Proteomes" id="UP001172457"/>
    </source>
</evidence>